<evidence type="ECO:0000256" key="9">
    <source>
        <dbReference type="ARBA" id="ARBA00022723"/>
    </source>
</evidence>
<dbReference type="RefSeq" id="WP_034808013.1">
    <property type="nucleotide sequence ID" value="NZ_AWSA01000039.1"/>
</dbReference>
<evidence type="ECO:0000256" key="15">
    <source>
        <dbReference type="ARBA" id="ARBA00023136"/>
    </source>
</evidence>
<feature type="binding site" description="covalent" evidence="18">
    <location>
        <position position="61"/>
    </location>
    <ligand>
        <name>heme c</name>
        <dbReference type="ChEBI" id="CHEBI:61717"/>
        <label>1</label>
    </ligand>
</feature>
<dbReference type="STRING" id="1386089.N865_14455"/>
<evidence type="ECO:0000256" key="12">
    <source>
        <dbReference type="ARBA" id="ARBA00022982"/>
    </source>
</evidence>
<evidence type="ECO:0000256" key="4">
    <source>
        <dbReference type="ARBA" id="ARBA00022448"/>
    </source>
</evidence>
<gene>
    <name evidence="21" type="ORF">N865_14455</name>
</gene>
<dbReference type="GO" id="GO:0005506">
    <property type="term" value="F:iron ion binding"/>
    <property type="evidence" value="ECO:0007669"/>
    <property type="project" value="UniProtKB-UniRule"/>
</dbReference>
<evidence type="ECO:0000256" key="1">
    <source>
        <dbReference type="ARBA" id="ARBA00004651"/>
    </source>
</evidence>
<comment type="catalytic activity">
    <reaction evidence="16 17">
        <text>a quinol + 2 Fe(III)-[cytochrome c](out) = a quinone + 2 Fe(II)-[cytochrome c](out) + 2 H(+)(out)</text>
        <dbReference type="Rhea" id="RHEA:11484"/>
        <dbReference type="Rhea" id="RHEA-COMP:10350"/>
        <dbReference type="Rhea" id="RHEA-COMP:14399"/>
        <dbReference type="ChEBI" id="CHEBI:15378"/>
        <dbReference type="ChEBI" id="CHEBI:24646"/>
        <dbReference type="ChEBI" id="CHEBI:29033"/>
        <dbReference type="ChEBI" id="CHEBI:29034"/>
        <dbReference type="ChEBI" id="CHEBI:132124"/>
        <dbReference type="EC" id="7.1.1.8"/>
    </reaction>
</comment>
<keyword evidence="7 17" id="KW-0679">Respiratory chain</keyword>
<keyword evidence="13 17" id="KW-1133">Transmembrane helix</keyword>
<keyword evidence="15 17" id="KW-0472">Membrane</keyword>
<dbReference type="PIRSF" id="PIRSF000007">
    <property type="entry name" value="Ubiq_cycred_cyc"/>
    <property type="match status" value="1"/>
</dbReference>
<organism evidence="21 22">
    <name type="scientific">Intrasporangium oryzae NRRL B-24470</name>
    <dbReference type="NCBI Taxonomy" id="1386089"/>
    <lineage>
        <taxon>Bacteria</taxon>
        <taxon>Bacillati</taxon>
        <taxon>Actinomycetota</taxon>
        <taxon>Actinomycetes</taxon>
        <taxon>Micrococcales</taxon>
        <taxon>Intrasporangiaceae</taxon>
        <taxon>Intrasporangium</taxon>
    </lineage>
</organism>
<keyword evidence="21" id="KW-0456">Lyase</keyword>
<keyword evidence="6 17" id="KW-0349">Heme</keyword>
<feature type="binding site" description="axial binding residue" evidence="19">
    <location>
        <position position="62"/>
    </location>
    <ligand>
        <name>heme c</name>
        <dbReference type="ChEBI" id="CHEBI:61717"/>
        <label>1</label>
    </ligand>
    <ligandPart>
        <name>Fe</name>
        <dbReference type="ChEBI" id="CHEBI:18248"/>
    </ligandPart>
</feature>
<keyword evidence="22" id="KW-1185">Reference proteome</keyword>
<keyword evidence="5 17" id="KW-1003">Cell membrane</keyword>
<accession>W9G9N6</accession>
<feature type="binding site" description="covalent" evidence="18">
    <location>
        <position position="170"/>
    </location>
    <ligand>
        <name>heme c</name>
        <dbReference type="ChEBI" id="CHEBI:61717"/>
        <label>2</label>
    </ligand>
</feature>
<evidence type="ECO:0000313" key="22">
    <source>
        <dbReference type="Proteomes" id="UP000019489"/>
    </source>
</evidence>
<dbReference type="Gene3D" id="1.10.760.10">
    <property type="entry name" value="Cytochrome c-like domain"/>
    <property type="match status" value="2"/>
</dbReference>
<evidence type="ECO:0000259" key="20">
    <source>
        <dbReference type="PROSITE" id="PS51007"/>
    </source>
</evidence>
<dbReference type="GO" id="GO:0008121">
    <property type="term" value="F:quinol-cytochrome-c reductase activity"/>
    <property type="evidence" value="ECO:0007669"/>
    <property type="project" value="UniProtKB-UniRule"/>
</dbReference>
<name>W9G9N6_9MICO</name>
<dbReference type="EC" id="7.1.1.8" evidence="2 17"/>
<dbReference type="OrthoDB" id="9811281at2"/>
<feature type="transmembrane region" description="Helical" evidence="17">
    <location>
        <begin position="255"/>
        <end position="273"/>
    </location>
</feature>
<evidence type="ECO:0000256" key="2">
    <source>
        <dbReference type="ARBA" id="ARBA00012951"/>
    </source>
</evidence>
<dbReference type="SUPFAM" id="SSF46626">
    <property type="entry name" value="Cytochrome c"/>
    <property type="match status" value="2"/>
</dbReference>
<feature type="binding site" description="axial binding residue" evidence="19">
    <location>
        <position position="174"/>
    </location>
    <ligand>
        <name>heme c</name>
        <dbReference type="ChEBI" id="CHEBI:61717"/>
        <label>2</label>
    </ligand>
    <ligandPart>
        <name>Fe</name>
        <dbReference type="ChEBI" id="CHEBI:18248"/>
    </ligandPart>
</feature>
<feature type="domain" description="Cytochrome c" evidence="20">
    <location>
        <begin position="157"/>
        <end position="235"/>
    </location>
</feature>
<dbReference type="Pfam" id="PF13442">
    <property type="entry name" value="Cytochrome_CBB3"/>
    <property type="match status" value="1"/>
</dbReference>
<keyword evidence="9 17" id="KW-0479">Metal-binding</keyword>
<dbReference type="InterPro" id="IPR009056">
    <property type="entry name" value="Cyt_c-like_dom"/>
</dbReference>
<evidence type="ECO:0000256" key="6">
    <source>
        <dbReference type="ARBA" id="ARBA00022617"/>
    </source>
</evidence>
<sequence length="277" mass="28679">MNALAARRRHPAAIALLILVGLLVTGGAYAFLAPKEANASAVSADTVAEGKNLFLANCASCHGTNAQGTASGPSLVGVGAAAVDFQVGTGRMPLAGPNIQAQRQDVDKIKFDDQQISSMAAYVASLGAGPSVPDSQYTTVIQPGDQKEAGQDLTNNQRIARGGEIFRVNCAMCHNFAGAGGALTRGKYAPSLTGVTPKHMYEAMVSGPQSMPVFNDQNISPESKQEVISYLKAVDNQTNVGGLTLGNLGPVSEGMFVWLFGLTLLIGCAVWLGKKAA</sequence>
<dbReference type="PANTHER" id="PTHR33751:SF13">
    <property type="entry name" value="CYTOCHROME BC1 COMPLEX CYTOCHROME C SUBUNIT"/>
    <property type="match status" value="1"/>
</dbReference>
<dbReference type="EMBL" id="AWSA01000039">
    <property type="protein sequence ID" value="EWT00559.1"/>
    <property type="molecule type" value="Genomic_DNA"/>
</dbReference>
<comment type="subcellular location">
    <subcellularLocation>
        <location evidence="1 17">Cell membrane</location>
        <topology evidence="1 17">Multi-pass membrane protein</topology>
    </subcellularLocation>
</comment>
<dbReference type="InterPro" id="IPR050597">
    <property type="entry name" value="Cytochrome_c_Oxidase_Subunit"/>
</dbReference>
<evidence type="ECO:0000313" key="21">
    <source>
        <dbReference type="EMBL" id="EWT00559.1"/>
    </source>
</evidence>
<keyword evidence="10" id="KW-0677">Repeat</keyword>
<dbReference type="PANTHER" id="PTHR33751">
    <property type="entry name" value="CBB3-TYPE CYTOCHROME C OXIDASE SUBUNIT FIXP"/>
    <property type="match status" value="1"/>
</dbReference>
<evidence type="ECO:0000256" key="8">
    <source>
        <dbReference type="ARBA" id="ARBA00022692"/>
    </source>
</evidence>
<comment type="caution">
    <text evidence="21">The sequence shown here is derived from an EMBL/GenBank/DDBJ whole genome shotgun (WGS) entry which is preliminary data.</text>
</comment>
<keyword evidence="11 17" id="KW-1278">Translocase</keyword>
<evidence type="ECO:0000256" key="7">
    <source>
        <dbReference type="ARBA" id="ARBA00022660"/>
    </source>
</evidence>
<evidence type="ECO:0000256" key="17">
    <source>
        <dbReference type="PIRNR" id="PIRNR000007"/>
    </source>
</evidence>
<dbReference type="InterPro" id="IPR036909">
    <property type="entry name" value="Cyt_c-like_dom_sf"/>
</dbReference>
<evidence type="ECO:0000256" key="14">
    <source>
        <dbReference type="ARBA" id="ARBA00023004"/>
    </source>
</evidence>
<reference evidence="21 22" key="1">
    <citation type="submission" date="2013-08" db="EMBL/GenBank/DDBJ databases">
        <title>Intrasporangium oryzae NRRL B-24470.</title>
        <authorList>
            <person name="Liu H."/>
            <person name="Wang G."/>
        </authorList>
    </citation>
    <scope>NUCLEOTIDE SEQUENCE [LARGE SCALE GENOMIC DNA]</scope>
    <source>
        <strain evidence="21 22">NRRL B-24470</strain>
    </source>
</reference>
<dbReference type="AlphaFoldDB" id="W9G9N6"/>
<evidence type="ECO:0000256" key="11">
    <source>
        <dbReference type="ARBA" id="ARBA00022967"/>
    </source>
</evidence>
<dbReference type="PATRIC" id="fig|1386089.3.peg.3168"/>
<feature type="domain" description="Cytochrome c" evidence="20">
    <location>
        <begin position="45"/>
        <end position="127"/>
    </location>
</feature>
<protein>
    <recommendedName>
        <fullName evidence="3 17">Cytochrome bc1 complex cytochrome c subunit</fullName>
        <ecNumber evidence="2 17">7.1.1.8</ecNumber>
    </recommendedName>
</protein>
<feature type="binding site" description="covalent" evidence="18">
    <location>
        <position position="58"/>
    </location>
    <ligand>
        <name>heme c</name>
        <dbReference type="ChEBI" id="CHEBI:61717"/>
        <label>1</label>
    </ligand>
</feature>
<comment type="caution">
    <text evidence="17">Lacks conserved residue(s) required for the propagation of feature annotation.</text>
</comment>
<keyword evidence="14 17" id="KW-0408">Iron</keyword>
<evidence type="ECO:0000256" key="13">
    <source>
        <dbReference type="ARBA" id="ARBA00022989"/>
    </source>
</evidence>
<comment type="PTM">
    <text evidence="18">Binds 2 heme c groups covalently per subunit.</text>
</comment>
<dbReference type="InterPro" id="IPR009152">
    <property type="entry name" value="bc1_cytC-su"/>
</dbReference>
<dbReference type="eggNOG" id="COG2010">
    <property type="taxonomic scope" value="Bacteria"/>
</dbReference>
<comment type="subunit">
    <text evidence="17">The cytochrome bc1 complex is composed of a cytochrome b (QcrB), the Rieske iron-sulfur protein (QcrA) and a diheme cytochrome c (QcrC) subunit.</text>
</comment>
<keyword evidence="12 17" id="KW-0249">Electron transport</keyword>
<dbReference type="GO" id="GO:0020037">
    <property type="term" value="F:heme binding"/>
    <property type="evidence" value="ECO:0007669"/>
    <property type="project" value="UniProtKB-UniRule"/>
</dbReference>
<dbReference type="PROSITE" id="PS51007">
    <property type="entry name" value="CYTC"/>
    <property type="match status" value="2"/>
</dbReference>
<dbReference type="Proteomes" id="UP000019489">
    <property type="component" value="Unassembled WGS sequence"/>
</dbReference>
<evidence type="ECO:0000256" key="19">
    <source>
        <dbReference type="PIRSR" id="PIRSR000007-51"/>
    </source>
</evidence>
<evidence type="ECO:0000256" key="16">
    <source>
        <dbReference type="ARBA" id="ARBA00029351"/>
    </source>
</evidence>
<dbReference type="GO" id="GO:0005886">
    <property type="term" value="C:plasma membrane"/>
    <property type="evidence" value="ECO:0007669"/>
    <property type="project" value="UniProtKB-SubCell"/>
</dbReference>
<keyword evidence="4 17" id="KW-0813">Transport</keyword>
<feature type="binding site" description="covalent" evidence="18">
    <location>
        <position position="173"/>
    </location>
    <ligand>
        <name>heme c</name>
        <dbReference type="ChEBI" id="CHEBI:61717"/>
        <label>2</label>
    </ligand>
</feature>
<dbReference type="GO" id="GO:0016829">
    <property type="term" value="F:lyase activity"/>
    <property type="evidence" value="ECO:0007669"/>
    <property type="project" value="UniProtKB-KW"/>
</dbReference>
<dbReference type="Pfam" id="PF00034">
    <property type="entry name" value="Cytochrom_C"/>
    <property type="match status" value="1"/>
</dbReference>
<evidence type="ECO:0000256" key="5">
    <source>
        <dbReference type="ARBA" id="ARBA00022475"/>
    </source>
</evidence>
<evidence type="ECO:0000256" key="3">
    <source>
        <dbReference type="ARBA" id="ARBA00017819"/>
    </source>
</evidence>
<evidence type="ECO:0000256" key="18">
    <source>
        <dbReference type="PIRSR" id="PIRSR000007-50"/>
    </source>
</evidence>
<keyword evidence="8 17" id="KW-0812">Transmembrane</keyword>
<proteinExistence type="predicted"/>
<evidence type="ECO:0000256" key="10">
    <source>
        <dbReference type="ARBA" id="ARBA00022737"/>
    </source>
</evidence>